<reference evidence="1 2" key="1">
    <citation type="submission" date="2018-05" db="EMBL/GenBank/DDBJ databases">
        <title>Legionella qingyii sp.nov., whole genome shotgun sequence.</title>
        <authorList>
            <person name="Wu H."/>
            <person name="Zhu Q."/>
            <person name="Hu C."/>
        </authorList>
    </citation>
    <scope>NUCLEOTIDE SEQUENCE [LARGE SCALE GENOMIC DNA]</scope>
    <source>
        <strain evidence="1 2">HEB18</strain>
    </source>
</reference>
<dbReference type="Proteomes" id="UP000247152">
    <property type="component" value="Unassembled WGS sequence"/>
</dbReference>
<proteinExistence type="predicted"/>
<comment type="caution">
    <text evidence="1">The sequence shown here is derived from an EMBL/GenBank/DDBJ whole genome shotgun (WGS) entry which is preliminary data.</text>
</comment>
<dbReference type="EMBL" id="QHJG01000009">
    <property type="protein sequence ID" value="PWY56320.1"/>
    <property type="molecule type" value="Genomic_DNA"/>
</dbReference>
<organism evidence="1 2">
    <name type="scientific">Legionella qingyii</name>
    <dbReference type="NCBI Taxonomy" id="2184757"/>
    <lineage>
        <taxon>Bacteria</taxon>
        <taxon>Pseudomonadati</taxon>
        <taxon>Pseudomonadota</taxon>
        <taxon>Gammaproteobacteria</taxon>
        <taxon>Legionellales</taxon>
        <taxon>Legionellaceae</taxon>
        <taxon>Legionella</taxon>
    </lineage>
</organism>
<accession>A0A317U7E6</accession>
<protein>
    <submittedName>
        <fullName evidence="1">Uncharacterized protein</fullName>
    </submittedName>
</protein>
<name>A0A317U7E6_9GAMM</name>
<sequence length="67" mass="7560">MHVVNVDILRDDVNVVVVLIQKDYFPVDYEKGLDSLTPLLRVVRSVAVLGFERDVYEVIKGSLATEV</sequence>
<evidence type="ECO:0000313" key="2">
    <source>
        <dbReference type="Proteomes" id="UP000247152"/>
    </source>
</evidence>
<gene>
    <name evidence="1" type="ORF">DGG96_07440</name>
</gene>
<evidence type="ECO:0000313" key="1">
    <source>
        <dbReference type="EMBL" id="PWY56320.1"/>
    </source>
</evidence>
<dbReference type="AlphaFoldDB" id="A0A317U7E6"/>